<protein>
    <submittedName>
        <fullName evidence="2">Helix-turn-helix domain-containing protein</fullName>
    </submittedName>
</protein>
<reference evidence="3" key="1">
    <citation type="submission" date="2016-10" db="EMBL/GenBank/DDBJ databases">
        <authorList>
            <person name="Varghese N."/>
            <person name="Submissions S."/>
        </authorList>
    </citation>
    <scope>NUCLEOTIDE SEQUENCE [LARGE SCALE GENOMIC DNA]</scope>
    <source>
        <strain evidence="3">DSM 21772</strain>
    </source>
</reference>
<feature type="domain" description="Transposase IS30-like HTH" evidence="1">
    <location>
        <begin position="4"/>
        <end position="41"/>
    </location>
</feature>
<dbReference type="SUPFAM" id="SSF46689">
    <property type="entry name" value="Homeodomain-like"/>
    <property type="match status" value="1"/>
</dbReference>
<evidence type="ECO:0000313" key="2">
    <source>
        <dbReference type="EMBL" id="SDT22392.1"/>
    </source>
</evidence>
<dbReference type="InterPro" id="IPR009057">
    <property type="entry name" value="Homeodomain-like_sf"/>
</dbReference>
<dbReference type="InterPro" id="IPR036388">
    <property type="entry name" value="WH-like_DNA-bd_sf"/>
</dbReference>
<evidence type="ECO:0000313" key="3">
    <source>
        <dbReference type="Proteomes" id="UP000181956"/>
    </source>
</evidence>
<dbReference type="Proteomes" id="UP000181956">
    <property type="component" value="Chromosome I"/>
</dbReference>
<dbReference type="EMBL" id="LT629742">
    <property type="protein sequence ID" value="SDT22392.1"/>
    <property type="molecule type" value="Genomic_DNA"/>
</dbReference>
<name>A0A1H1YLV9_9MICO</name>
<sequence length="178" mass="19377">MPKPLTEEKRQQILDLHAQKLSRNEIARQAGVSPSSVSKVCAADDRTFDRTQTKDATRAKQVDLAEARMNLAHRMNAAANEMLDMLDKPFTVFNFGGKDNTFASEVLDSVPVDARRTIITSSILFDKISRIVEKDNGGLEQTVGVLDALAGNLTAAAELLRAQDDVPVGDGDWPEPAA</sequence>
<organism evidence="2 3">
    <name type="scientific">Microterricola viridarii</name>
    <dbReference type="NCBI Taxonomy" id="412690"/>
    <lineage>
        <taxon>Bacteria</taxon>
        <taxon>Bacillati</taxon>
        <taxon>Actinomycetota</taxon>
        <taxon>Actinomycetes</taxon>
        <taxon>Micrococcales</taxon>
        <taxon>Microbacteriaceae</taxon>
        <taxon>Microterricola</taxon>
    </lineage>
</organism>
<dbReference type="OrthoDB" id="4551805at2"/>
<dbReference type="InterPro" id="IPR025246">
    <property type="entry name" value="IS30-like_HTH"/>
</dbReference>
<dbReference type="AlphaFoldDB" id="A0A1H1YLV9"/>
<proteinExistence type="predicted"/>
<dbReference type="Gene3D" id="1.10.10.10">
    <property type="entry name" value="Winged helix-like DNA-binding domain superfamily/Winged helix DNA-binding domain"/>
    <property type="match status" value="1"/>
</dbReference>
<evidence type="ECO:0000259" key="1">
    <source>
        <dbReference type="Pfam" id="PF13936"/>
    </source>
</evidence>
<dbReference type="RefSeq" id="WP_083364860.1">
    <property type="nucleotide sequence ID" value="NZ_LT629742.1"/>
</dbReference>
<keyword evidence="3" id="KW-1185">Reference proteome</keyword>
<accession>A0A1H1YLV9</accession>
<dbReference type="STRING" id="412690.SAMN04489834_3132"/>
<dbReference type="Pfam" id="PF13936">
    <property type="entry name" value="HTH_38"/>
    <property type="match status" value="1"/>
</dbReference>
<gene>
    <name evidence="2" type="ORF">SAMN04489834_3132</name>
</gene>